<evidence type="ECO:0000313" key="3">
    <source>
        <dbReference type="Proteomes" id="UP000199055"/>
    </source>
</evidence>
<keyword evidence="2" id="KW-0808">Transferase</keyword>
<protein>
    <submittedName>
        <fullName evidence="2">Methyltransferase domain-containing protein</fullName>
    </submittedName>
</protein>
<dbReference type="EMBL" id="FOET01000002">
    <property type="protein sequence ID" value="SEP83801.1"/>
    <property type="molecule type" value="Genomic_DNA"/>
</dbReference>
<keyword evidence="3" id="KW-1185">Reference proteome</keyword>
<dbReference type="InterPro" id="IPR029063">
    <property type="entry name" value="SAM-dependent_MTases_sf"/>
</dbReference>
<dbReference type="GO" id="GO:0008168">
    <property type="term" value="F:methyltransferase activity"/>
    <property type="evidence" value="ECO:0007669"/>
    <property type="project" value="UniProtKB-KW"/>
</dbReference>
<evidence type="ECO:0000259" key="1">
    <source>
        <dbReference type="Pfam" id="PF13649"/>
    </source>
</evidence>
<dbReference type="InterPro" id="IPR050508">
    <property type="entry name" value="Methyltransf_Superfamily"/>
</dbReference>
<keyword evidence="2" id="KW-0489">Methyltransferase</keyword>
<dbReference type="Proteomes" id="UP000199055">
    <property type="component" value="Unassembled WGS sequence"/>
</dbReference>
<dbReference type="CDD" id="cd02440">
    <property type="entry name" value="AdoMet_MTases"/>
    <property type="match status" value="1"/>
</dbReference>
<proteinExistence type="predicted"/>
<organism evidence="2 3">
    <name type="scientific">Streptomyces radiopugnans</name>
    <dbReference type="NCBI Taxonomy" id="403935"/>
    <lineage>
        <taxon>Bacteria</taxon>
        <taxon>Bacillati</taxon>
        <taxon>Actinomycetota</taxon>
        <taxon>Actinomycetes</taxon>
        <taxon>Kitasatosporales</taxon>
        <taxon>Streptomycetaceae</taxon>
        <taxon>Streptomyces</taxon>
    </lineage>
</organism>
<reference evidence="2 3" key="1">
    <citation type="submission" date="2016-10" db="EMBL/GenBank/DDBJ databases">
        <authorList>
            <person name="de Groot N.N."/>
        </authorList>
    </citation>
    <scope>NUCLEOTIDE SEQUENCE [LARGE SCALE GENOMIC DNA]</scope>
    <source>
        <strain evidence="2 3">CGMCC 4.3519</strain>
    </source>
</reference>
<dbReference type="Pfam" id="PF13649">
    <property type="entry name" value="Methyltransf_25"/>
    <property type="match status" value="1"/>
</dbReference>
<dbReference type="AlphaFoldDB" id="A0A1H9B515"/>
<sequence length="191" mass="20387">MPGTAADSSPGLLINHPRRYELFSSLALPLVRRRLFQRLAGRSGVRPGDRVLDIGCGTGALTLAVAAAVSPGGSVLGVDPSEPMVEHARRLAARRGANASFALGTAQELDAADGSFDAVVTSFAVHHVRADRRERAFAEMFRVLRPGGRLLVADFRRPAGRHRGMIAAAGFTGLARGRELPFARWITATRP</sequence>
<accession>A0A1H9B515</accession>
<dbReference type="RefSeq" id="WP_093656113.1">
    <property type="nucleotide sequence ID" value="NZ_FOET01000002.1"/>
</dbReference>
<evidence type="ECO:0000313" key="2">
    <source>
        <dbReference type="EMBL" id="SEP83801.1"/>
    </source>
</evidence>
<dbReference type="GO" id="GO:0032259">
    <property type="term" value="P:methylation"/>
    <property type="evidence" value="ECO:0007669"/>
    <property type="project" value="UniProtKB-KW"/>
</dbReference>
<gene>
    <name evidence="2" type="ORF">SAMN05216481_102176</name>
</gene>
<dbReference type="PANTHER" id="PTHR42912">
    <property type="entry name" value="METHYLTRANSFERASE"/>
    <property type="match status" value="1"/>
</dbReference>
<name>A0A1H9B515_9ACTN</name>
<dbReference type="SUPFAM" id="SSF53335">
    <property type="entry name" value="S-adenosyl-L-methionine-dependent methyltransferases"/>
    <property type="match status" value="1"/>
</dbReference>
<dbReference type="InterPro" id="IPR041698">
    <property type="entry name" value="Methyltransf_25"/>
</dbReference>
<dbReference type="Gene3D" id="3.40.50.150">
    <property type="entry name" value="Vaccinia Virus protein VP39"/>
    <property type="match status" value="1"/>
</dbReference>
<feature type="domain" description="Methyltransferase" evidence="1">
    <location>
        <begin position="51"/>
        <end position="148"/>
    </location>
</feature>
<dbReference type="STRING" id="403935.SAMN05216481_102176"/>